<dbReference type="Pfam" id="PF00535">
    <property type="entry name" value="Glycos_transf_2"/>
    <property type="match status" value="1"/>
</dbReference>
<reference evidence="6 7" key="1">
    <citation type="journal article" date="2016" name="Nat. Commun.">
        <title>Thousands of microbial genomes shed light on interconnected biogeochemical processes in an aquifer system.</title>
        <authorList>
            <person name="Anantharaman K."/>
            <person name="Brown C.T."/>
            <person name="Hug L.A."/>
            <person name="Sharon I."/>
            <person name="Castelle C.J."/>
            <person name="Probst A.J."/>
            <person name="Thomas B.C."/>
            <person name="Singh A."/>
            <person name="Wilkins M.J."/>
            <person name="Karaoz U."/>
            <person name="Brodie E.L."/>
            <person name="Williams K.H."/>
            <person name="Hubbard S.S."/>
            <person name="Banfield J.F."/>
        </authorList>
    </citation>
    <scope>NUCLEOTIDE SEQUENCE [LARGE SCALE GENOMIC DNA]</scope>
</reference>
<organism evidence="6 7">
    <name type="scientific">Candidatus Roizmanbacteria bacterium RIFCSPHIGHO2_12_FULL_33_9</name>
    <dbReference type="NCBI Taxonomy" id="1802045"/>
    <lineage>
        <taxon>Bacteria</taxon>
        <taxon>Candidatus Roizmaniibacteriota</taxon>
    </lineage>
</organism>
<dbReference type="SUPFAM" id="SSF53448">
    <property type="entry name" value="Nucleotide-diphospho-sugar transferases"/>
    <property type="match status" value="1"/>
</dbReference>
<evidence type="ECO:0000256" key="1">
    <source>
        <dbReference type="ARBA" id="ARBA00006739"/>
    </source>
</evidence>
<dbReference type="Gene3D" id="3.90.550.10">
    <property type="entry name" value="Spore Coat Polysaccharide Biosynthesis Protein SpsA, Chain A"/>
    <property type="match status" value="1"/>
</dbReference>
<keyword evidence="4" id="KW-0812">Transmembrane</keyword>
<evidence type="ECO:0000259" key="5">
    <source>
        <dbReference type="Pfam" id="PF00535"/>
    </source>
</evidence>
<gene>
    <name evidence="6" type="ORF">A3F29_00220</name>
</gene>
<feature type="domain" description="Glycosyltransferase 2-like" evidence="5">
    <location>
        <begin position="8"/>
        <end position="179"/>
    </location>
</feature>
<keyword evidence="3" id="KW-0808">Transferase</keyword>
<dbReference type="EMBL" id="MFZV01000043">
    <property type="protein sequence ID" value="OGK30658.1"/>
    <property type="molecule type" value="Genomic_DNA"/>
</dbReference>
<accession>A0A1F7HHG4</accession>
<feature type="non-terminal residue" evidence="6">
    <location>
        <position position="344"/>
    </location>
</feature>
<sequence>MKKSHLVSIIIVNFNGLQLLKECLASLKKITYKNIETIIVDNGSTDGSLEELSKKRYQTLGIKLIKNKKNLGFAEANNQAFKKALGDFILLLNNDTVVTPNFLKVLVNKINSDSLIGVVQPKVIFLDNKRLQSGGAFFTLMGFLYYFGYGQDPSEEKYNKSMQIFSGNGACILIKRKIINRVSLFDKDFFAYYEETDFCHRAWLAGYKVVYEPKATIYHKGGQTSQRMAESFIFFHSFKNRLASSIKNFESFKLLKISALLISIYLSLCVIYLIKLKPGSTVAIAHALIWNFVNINSTLEKRRIIQSKIRKVPDKAYLSLISRPLNFRYYLNMLLDKEVLLENE</sequence>
<proteinExistence type="inferred from homology"/>
<dbReference type="InterPro" id="IPR029044">
    <property type="entry name" value="Nucleotide-diphossugar_trans"/>
</dbReference>
<evidence type="ECO:0000256" key="4">
    <source>
        <dbReference type="SAM" id="Phobius"/>
    </source>
</evidence>
<keyword evidence="2" id="KW-0328">Glycosyltransferase</keyword>
<protein>
    <recommendedName>
        <fullName evidence="5">Glycosyltransferase 2-like domain-containing protein</fullName>
    </recommendedName>
</protein>
<dbReference type="CDD" id="cd04186">
    <property type="entry name" value="GT_2_like_c"/>
    <property type="match status" value="1"/>
</dbReference>
<dbReference type="InterPro" id="IPR001173">
    <property type="entry name" value="Glyco_trans_2-like"/>
</dbReference>
<keyword evidence="4" id="KW-0472">Membrane</keyword>
<evidence type="ECO:0000256" key="2">
    <source>
        <dbReference type="ARBA" id="ARBA00022676"/>
    </source>
</evidence>
<evidence type="ECO:0000313" key="6">
    <source>
        <dbReference type="EMBL" id="OGK30658.1"/>
    </source>
</evidence>
<dbReference type="AlphaFoldDB" id="A0A1F7HHG4"/>
<feature type="transmembrane region" description="Helical" evidence="4">
    <location>
        <begin position="254"/>
        <end position="274"/>
    </location>
</feature>
<comment type="caution">
    <text evidence="6">The sequence shown here is derived from an EMBL/GenBank/DDBJ whole genome shotgun (WGS) entry which is preliminary data.</text>
</comment>
<evidence type="ECO:0000256" key="3">
    <source>
        <dbReference type="ARBA" id="ARBA00022679"/>
    </source>
</evidence>
<dbReference type="Proteomes" id="UP000177199">
    <property type="component" value="Unassembled WGS sequence"/>
</dbReference>
<dbReference type="PANTHER" id="PTHR43179:SF12">
    <property type="entry name" value="GALACTOFURANOSYLTRANSFERASE GLFT2"/>
    <property type="match status" value="1"/>
</dbReference>
<name>A0A1F7HHG4_9BACT</name>
<keyword evidence="4" id="KW-1133">Transmembrane helix</keyword>
<dbReference type="PANTHER" id="PTHR43179">
    <property type="entry name" value="RHAMNOSYLTRANSFERASE WBBL"/>
    <property type="match status" value="1"/>
</dbReference>
<comment type="similarity">
    <text evidence="1">Belongs to the glycosyltransferase 2 family.</text>
</comment>
<dbReference type="GO" id="GO:0016757">
    <property type="term" value="F:glycosyltransferase activity"/>
    <property type="evidence" value="ECO:0007669"/>
    <property type="project" value="UniProtKB-KW"/>
</dbReference>
<evidence type="ECO:0000313" key="7">
    <source>
        <dbReference type="Proteomes" id="UP000177199"/>
    </source>
</evidence>